<name>A0AAD6Y869_9AGAR</name>
<keyword evidence="4" id="KW-1185">Reference proteome</keyword>
<feature type="compositionally biased region" description="Polar residues" evidence="1">
    <location>
        <begin position="1"/>
        <end position="12"/>
    </location>
</feature>
<evidence type="ECO:0000313" key="3">
    <source>
        <dbReference type="EMBL" id="KAJ7195797.1"/>
    </source>
</evidence>
<dbReference type="EMBL" id="JARJCW010000088">
    <property type="protein sequence ID" value="KAJ7195797.1"/>
    <property type="molecule type" value="Genomic_DNA"/>
</dbReference>
<reference evidence="3" key="1">
    <citation type="submission" date="2023-03" db="EMBL/GenBank/DDBJ databases">
        <title>Massive genome expansion in bonnet fungi (Mycena s.s.) driven by repeated elements and novel gene families across ecological guilds.</title>
        <authorList>
            <consortium name="Lawrence Berkeley National Laboratory"/>
            <person name="Harder C.B."/>
            <person name="Miyauchi S."/>
            <person name="Viragh M."/>
            <person name="Kuo A."/>
            <person name="Thoen E."/>
            <person name="Andreopoulos B."/>
            <person name="Lu D."/>
            <person name="Skrede I."/>
            <person name="Drula E."/>
            <person name="Henrissat B."/>
            <person name="Morin E."/>
            <person name="Kohler A."/>
            <person name="Barry K."/>
            <person name="LaButti K."/>
            <person name="Morin E."/>
            <person name="Salamov A."/>
            <person name="Lipzen A."/>
            <person name="Mereny Z."/>
            <person name="Hegedus B."/>
            <person name="Baldrian P."/>
            <person name="Stursova M."/>
            <person name="Weitz H."/>
            <person name="Taylor A."/>
            <person name="Grigoriev I.V."/>
            <person name="Nagy L.G."/>
            <person name="Martin F."/>
            <person name="Kauserud H."/>
        </authorList>
    </citation>
    <scope>NUCLEOTIDE SEQUENCE</scope>
    <source>
        <strain evidence="3">9144</strain>
    </source>
</reference>
<sequence length="241" mass="26178">MKKVQFSSTNLMYSPLPWSPDLNPDPDAVQLPPSPFLSHATLLHAPLPESADEPPAEPEPAPQPERATYTPAPSAPQLHVLLAFSPFSPPAVTYDVAHPPHTLNAQLTPSFLEPATHPPRAVLALRCRRLPFADDWTISIVPSHPAGVVCVLDVLRAVYSALRTAVRRAEYDSLGADGARQRVDAAYFARCRMLAGEEERQVEVLKGVKRVDFLCGKTRFLGLSGPLAPDGAGVWELNVSD</sequence>
<gene>
    <name evidence="3" type="ORF">GGX14DRAFT_376649</name>
</gene>
<feature type="domain" description="DUF6699" evidence="2">
    <location>
        <begin position="93"/>
        <end position="224"/>
    </location>
</feature>
<protein>
    <recommendedName>
        <fullName evidence="2">DUF6699 domain-containing protein</fullName>
    </recommendedName>
</protein>
<dbReference type="Proteomes" id="UP001219525">
    <property type="component" value="Unassembled WGS sequence"/>
</dbReference>
<dbReference type="InterPro" id="IPR046522">
    <property type="entry name" value="DUF6699"/>
</dbReference>
<proteinExistence type="predicted"/>
<dbReference type="AlphaFoldDB" id="A0AAD6Y869"/>
<organism evidence="3 4">
    <name type="scientific">Mycena pura</name>
    <dbReference type="NCBI Taxonomy" id="153505"/>
    <lineage>
        <taxon>Eukaryota</taxon>
        <taxon>Fungi</taxon>
        <taxon>Dikarya</taxon>
        <taxon>Basidiomycota</taxon>
        <taxon>Agaricomycotina</taxon>
        <taxon>Agaricomycetes</taxon>
        <taxon>Agaricomycetidae</taxon>
        <taxon>Agaricales</taxon>
        <taxon>Marasmiineae</taxon>
        <taxon>Mycenaceae</taxon>
        <taxon>Mycena</taxon>
    </lineage>
</organism>
<dbReference type="Pfam" id="PF20415">
    <property type="entry name" value="DUF6699"/>
    <property type="match status" value="1"/>
</dbReference>
<evidence type="ECO:0000259" key="2">
    <source>
        <dbReference type="Pfam" id="PF20415"/>
    </source>
</evidence>
<comment type="caution">
    <text evidence="3">The sequence shown here is derived from an EMBL/GenBank/DDBJ whole genome shotgun (WGS) entry which is preliminary data.</text>
</comment>
<evidence type="ECO:0000256" key="1">
    <source>
        <dbReference type="SAM" id="MobiDB-lite"/>
    </source>
</evidence>
<evidence type="ECO:0000313" key="4">
    <source>
        <dbReference type="Proteomes" id="UP001219525"/>
    </source>
</evidence>
<feature type="region of interest" description="Disordered" evidence="1">
    <location>
        <begin position="1"/>
        <end position="72"/>
    </location>
</feature>
<accession>A0AAD6Y869</accession>